<dbReference type="Proteomes" id="UP000824469">
    <property type="component" value="Unassembled WGS sequence"/>
</dbReference>
<feature type="non-terminal residue" evidence="2">
    <location>
        <position position="148"/>
    </location>
</feature>
<feature type="non-terminal residue" evidence="2">
    <location>
        <position position="1"/>
    </location>
</feature>
<proteinExistence type="predicted"/>
<protein>
    <submittedName>
        <fullName evidence="2">Uncharacterized protein</fullName>
    </submittedName>
</protein>
<reference evidence="2 3" key="1">
    <citation type="journal article" date="2021" name="Nat. Plants">
        <title>The Taxus genome provides insights into paclitaxel biosynthesis.</title>
        <authorList>
            <person name="Xiong X."/>
            <person name="Gou J."/>
            <person name="Liao Q."/>
            <person name="Li Y."/>
            <person name="Zhou Q."/>
            <person name="Bi G."/>
            <person name="Li C."/>
            <person name="Du R."/>
            <person name="Wang X."/>
            <person name="Sun T."/>
            <person name="Guo L."/>
            <person name="Liang H."/>
            <person name="Lu P."/>
            <person name="Wu Y."/>
            <person name="Zhang Z."/>
            <person name="Ro D.K."/>
            <person name="Shang Y."/>
            <person name="Huang S."/>
            <person name="Yan J."/>
        </authorList>
    </citation>
    <scope>NUCLEOTIDE SEQUENCE [LARGE SCALE GENOMIC DNA]</scope>
    <source>
        <strain evidence="2">Ta-2019</strain>
    </source>
</reference>
<feature type="region of interest" description="Disordered" evidence="1">
    <location>
        <begin position="58"/>
        <end position="93"/>
    </location>
</feature>
<keyword evidence="3" id="KW-1185">Reference proteome</keyword>
<feature type="compositionally biased region" description="Basic residues" evidence="1">
    <location>
        <begin position="82"/>
        <end position="93"/>
    </location>
</feature>
<sequence length="148" mass="16588">KSMEPGALTIDAKVHALNNVLVNALKIGKDYCRELYPEIEPYSSGFLEVSDLHSLYWEQSGNPNGHSSEDSSGRKDKDARAKRVVSGAHHRGSRMVRRVVMKKKCDSESLLTVAVRELRNLKARYAALEREPTSSREMNMDIGIKNST</sequence>
<evidence type="ECO:0000313" key="2">
    <source>
        <dbReference type="EMBL" id="KAH9314395.1"/>
    </source>
</evidence>
<name>A0AA38G2A9_TAXCH</name>
<feature type="compositionally biased region" description="Basic and acidic residues" evidence="1">
    <location>
        <begin position="67"/>
        <end position="81"/>
    </location>
</feature>
<evidence type="ECO:0000313" key="3">
    <source>
        <dbReference type="Proteomes" id="UP000824469"/>
    </source>
</evidence>
<accession>A0AA38G2A9</accession>
<dbReference type="AlphaFoldDB" id="A0AA38G2A9"/>
<dbReference type="EMBL" id="JAHRHJ020000005">
    <property type="protein sequence ID" value="KAH9314395.1"/>
    <property type="molecule type" value="Genomic_DNA"/>
</dbReference>
<comment type="caution">
    <text evidence="2">The sequence shown here is derived from an EMBL/GenBank/DDBJ whole genome shotgun (WGS) entry which is preliminary data.</text>
</comment>
<organism evidence="2 3">
    <name type="scientific">Taxus chinensis</name>
    <name type="common">Chinese yew</name>
    <name type="synonym">Taxus wallichiana var. chinensis</name>
    <dbReference type="NCBI Taxonomy" id="29808"/>
    <lineage>
        <taxon>Eukaryota</taxon>
        <taxon>Viridiplantae</taxon>
        <taxon>Streptophyta</taxon>
        <taxon>Embryophyta</taxon>
        <taxon>Tracheophyta</taxon>
        <taxon>Spermatophyta</taxon>
        <taxon>Pinopsida</taxon>
        <taxon>Pinidae</taxon>
        <taxon>Conifers II</taxon>
        <taxon>Cupressales</taxon>
        <taxon>Taxaceae</taxon>
        <taxon>Taxus</taxon>
    </lineage>
</organism>
<gene>
    <name evidence="2" type="ORF">KI387_023022</name>
</gene>
<evidence type="ECO:0000256" key="1">
    <source>
        <dbReference type="SAM" id="MobiDB-lite"/>
    </source>
</evidence>